<comment type="caution">
    <text evidence="3">The sequence shown here is derived from an EMBL/GenBank/DDBJ whole genome shotgun (WGS) entry which is preliminary data.</text>
</comment>
<evidence type="ECO:0000256" key="1">
    <source>
        <dbReference type="ARBA" id="ARBA00006817"/>
    </source>
</evidence>
<dbReference type="InterPro" id="IPR023393">
    <property type="entry name" value="START-like_dom_sf"/>
</dbReference>
<dbReference type="EMBL" id="BAAAAF010000005">
    <property type="protein sequence ID" value="GAA0035801.1"/>
    <property type="molecule type" value="Genomic_DNA"/>
</dbReference>
<dbReference type="RefSeq" id="WP_339392669.1">
    <property type="nucleotide sequence ID" value="NZ_BAAAAF010000005.1"/>
</dbReference>
<dbReference type="Pfam" id="PF08327">
    <property type="entry name" value="AHSA1"/>
    <property type="match status" value="1"/>
</dbReference>
<name>A0ABP3C8H8_9MICO</name>
<dbReference type="Gene3D" id="3.30.530.20">
    <property type="match status" value="1"/>
</dbReference>
<proteinExistence type="inferred from homology"/>
<dbReference type="SUPFAM" id="SSF55961">
    <property type="entry name" value="Bet v1-like"/>
    <property type="match status" value="1"/>
</dbReference>
<reference evidence="3 4" key="1">
    <citation type="submission" date="2024-01" db="EMBL/GenBank/DDBJ databases">
        <title>Characterization of antibiotic resistant novel bacterial strains and their environmental applications.</title>
        <authorList>
            <person name="Manzoor S."/>
            <person name="Abbas S."/>
            <person name="Arshad M."/>
            <person name="Ahmed I."/>
        </authorList>
    </citation>
    <scope>NUCLEOTIDE SEQUENCE [LARGE SCALE GENOMIC DNA]</scope>
    <source>
        <strain evidence="3 4">NCCP-602</strain>
    </source>
</reference>
<gene>
    <name evidence="3" type="ORF">NCCP602_17620</name>
</gene>
<feature type="domain" description="Activator of Hsp90 ATPase homologue 1/2-like C-terminal" evidence="2">
    <location>
        <begin position="15"/>
        <end position="136"/>
    </location>
</feature>
<accession>A0ABP3C8H8</accession>
<protein>
    <recommendedName>
        <fullName evidence="2">Activator of Hsp90 ATPase homologue 1/2-like C-terminal domain-containing protein</fullName>
    </recommendedName>
</protein>
<sequence length="154" mass="16501">MSSLPPIHREIVVHADPATAFAVFTERIGAWWPLDSLSISGTGATVAFVDGVLVETAPDGTTSPWGEVTEWVPPKRLAITWHPGHDPEQASEVSVEFTAVGDQTLVVLEHAGWERFADAVAARQEYDRGWPEVLSRYSAAVGGKTAPTADAPEA</sequence>
<comment type="similarity">
    <text evidence="1">Belongs to the AHA1 family.</text>
</comment>
<organism evidence="3 4">
    <name type="scientific">Brevibacterium metallidurans</name>
    <dbReference type="NCBI Taxonomy" id="1482676"/>
    <lineage>
        <taxon>Bacteria</taxon>
        <taxon>Bacillati</taxon>
        <taxon>Actinomycetota</taxon>
        <taxon>Actinomycetes</taxon>
        <taxon>Micrococcales</taxon>
        <taxon>Brevibacteriaceae</taxon>
        <taxon>Brevibacterium</taxon>
    </lineage>
</organism>
<dbReference type="Proteomes" id="UP001498238">
    <property type="component" value="Unassembled WGS sequence"/>
</dbReference>
<evidence type="ECO:0000313" key="3">
    <source>
        <dbReference type="EMBL" id="GAA0035801.1"/>
    </source>
</evidence>
<evidence type="ECO:0000259" key="2">
    <source>
        <dbReference type="Pfam" id="PF08327"/>
    </source>
</evidence>
<dbReference type="InterPro" id="IPR013538">
    <property type="entry name" value="ASHA1/2-like_C"/>
</dbReference>
<keyword evidence="4" id="KW-1185">Reference proteome</keyword>
<evidence type="ECO:0000313" key="4">
    <source>
        <dbReference type="Proteomes" id="UP001498238"/>
    </source>
</evidence>